<dbReference type="InterPro" id="IPR038558">
    <property type="entry name" value="SAS-6_N_sf"/>
</dbReference>
<evidence type="ECO:0000256" key="2">
    <source>
        <dbReference type="ARBA" id="ARBA00020407"/>
    </source>
</evidence>
<organism evidence="10 11">
    <name type="scientific">Microcaecilia unicolor</name>
    <dbReference type="NCBI Taxonomy" id="1415580"/>
    <lineage>
        <taxon>Eukaryota</taxon>
        <taxon>Metazoa</taxon>
        <taxon>Chordata</taxon>
        <taxon>Craniata</taxon>
        <taxon>Vertebrata</taxon>
        <taxon>Euteleostomi</taxon>
        <taxon>Amphibia</taxon>
        <taxon>Gymnophiona</taxon>
        <taxon>Siphonopidae</taxon>
        <taxon>Microcaecilia</taxon>
    </lineage>
</organism>
<feature type="domain" description="SAS-6 coiled-coil" evidence="9">
    <location>
        <begin position="146"/>
        <end position="175"/>
    </location>
</feature>
<dbReference type="GeneID" id="115473009"/>
<dbReference type="AlphaFoldDB" id="A0A6P7Y7F0"/>
<dbReference type="GO" id="GO:0005814">
    <property type="term" value="C:centriole"/>
    <property type="evidence" value="ECO:0007669"/>
    <property type="project" value="TreeGrafter"/>
</dbReference>
<keyword evidence="5" id="KW-0206">Cytoskeleton</keyword>
<dbReference type="PANTHER" id="PTHR44281">
    <property type="entry name" value="SPINDLE ASSEMBLY ABNORMAL PROTEIN 6 HOMOLOG"/>
    <property type="match status" value="1"/>
</dbReference>
<evidence type="ECO:0000259" key="8">
    <source>
        <dbReference type="Pfam" id="PF16531"/>
    </source>
</evidence>
<evidence type="ECO:0000259" key="9">
    <source>
        <dbReference type="Pfam" id="PF18594"/>
    </source>
</evidence>
<dbReference type="Pfam" id="PF16531">
    <property type="entry name" value="SAS-6_N"/>
    <property type="match status" value="1"/>
</dbReference>
<evidence type="ECO:0000256" key="3">
    <source>
        <dbReference type="ARBA" id="ARBA00022490"/>
    </source>
</evidence>
<evidence type="ECO:0000256" key="7">
    <source>
        <dbReference type="SAM" id="Coils"/>
    </source>
</evidence>
<dbReference type="GO" id="GO:0007099">
    <property type="term" value="P:centriole replication"/>
    <property type="evidence" value="ECO:0007669"/>
    <property type="project" value="TreeGrafter"/>
</dbReference>
<keyword evidence="6" id="KW-0131">Cell cycle</keyword>
<reference evidence="11" key="1">
    <citation type="submission" date="2025-08" db="UniProtKB">
        <authorList>
            <consortium name="RefSeq"/>
        </authorList>
    </citation>
    <scope>IDENTIFICATION</scope>
</reference>
<dbReference type="GO" id="GO:0005813">
    <property type="term" value="C:centrosome"/>
    <property type="evidence" value="ECO:0007669"/>
    <property type="project" value="UniProtKB-SubCell"/>
</dbReference>
<dbReference type="CTD" id="163786"/>
<dbReference type="FunFam" id="2.170.210.20:FF:000001">
    <property type="entry name" value="Spindle assembly abnormal protein 6 homolog"/>
    <property type="match status" value="1"/>
</dbReference>
<evidence type="ECO:0000256" key="5">
    <source>
        <dbReference type="ARBA" id="ARBA00023212"/>
    </source>
</evidence>
<dbReference type="CDD" id="cd10142">
    <property type="entry name" value="HD_SAS6_N"/>
    <property type="match status" value="1"/>
</dbReference>
<dbReference type="GO" id="GO:0007283">
    <property type="term" value="P:spermatogenesis"/>
    <property type="evidence" value="ECO:0007669"/>
    <property type="project" value="TreeGrafter"/>
</dbReference>
<keyword evidence="4 7" id="KW-0175">Coiled coil</keyword>
<dbReference type="Gene3D" id="2.170.210.20">
    <property type="entry name" value="Spindle assembly abnormal protein 6, N-terminal domain"/>
    <property type="match status" value="1"/>
</dbReference>
<evidence type="ECO:0000256" key="4">
    <source>
        <dbReference type="ARBA" id="ARBA00023054"/>
    </source>
</evidence>
<dbReference type="Pfam" id="PF18594">
    <property type="entry name" value="Sas6_CC"/>
    <property type="match status" value="1"/>
</dbReference>
<name>A0A6P7Y7F0_9AMPH</name>
<keyword evidence="3" id="KW-0963">Cytoplasm</keyword>
<sequence length="598" mass="68069">MTEVLFTQAVPVQVKSKDCEERRVNVRVHIELQSALNPIHRKDLIVQLTDDTDPFFLFHLVISEEDFQSLKCQQGLLVDFSAFPQRFIELLQHCIQEQSKDIPRFLLQLVSPASVLDHTPAFLNVIETNPFKHLTHLSLKLLPGNDAEIKKYLAACLKCVKEEKFLLEQKLKKTEDDLGRQLSYTQQTLSEKSRELDRLRSDWTAQATALTNKHSQELTSEKEKVLQTQTQYQQQYDQQRKEMESLHQRNLQQLQSRLTELELVNKDLTERRYKADCTIRELKSKLLGLEDECQRAKQEVLSLRRENSTLDAECHEKEKLINQLQTRVAVVEQEVKDKEQLVFRTKEVLTATQEQKVTLEESAEKKQDQIGKLEATIKSLSAELLKVCKLQEQLDATIQKLEESKQLLKTNENVITWLNKQLNETQSTKKPEVQGMFGNSLLHTNGVPFRLGPLPTVPENRFFYPTSGTKCLAPSAITFKGSLPQMVSSNQQSLAAHAQESGPKVQLNAQFPKSNAVPADVQPPGLSAAANKENGEPMGLELKYFKKREDSIPLRGLNQNVLNNPDHQKPSAVPVLQQTSSRLGVSSAYFPGLQTTFS</sequence>
<dbReference type="RefSeq" id="XP_030063457.1">
    <property type="nucleotide sequence ID" value="XM_030207597.1"/>
</dbReference>
<dbReference type="PANTHER" id="PTHR44281:SF4">
    <property type="entry name" value="SPINDLE ASSEMBLY ABNORMAL PROTEIN 6 HOMOLOG"/>
    <property type="match status" value="1"/>
</dbReference>
<gene>
    <name evidence="11" type="primary">SASS6</name>
</gene>
<proteinExistence type="predicted"/>
<dbReference type="Proteomes" id="UP000515156">
    <property type="component" value="Chromosome 6"/>
</dbReference>
<evidence type="ECO:0000313" key="11">
    <source>
        <dbReference type="RefSeq" id="XP_030063457.1"/>
    </source>
</evidence>
<accession>A0A6P7Y7F0</accession>
<protein>
    <recommendedName>
        <fullName evidence="2">Spindle assembly abnormal protein 6 homolog</fullName>
    </recommendedName>
</protein>
<keyword evidence="10" id="KW-1185">Reference proteome</keyword>
<dbReference type="InterPro" id="IPR041513">
    <property type="entry name" value="SAS6_CC"/>
</dbReference>
<comment type="subcellular location">
    <subcellularLocation>
        <location evidence="1">Cytoplasm</location>
        <location evidence="1">Cytoskeleton</location>
        <location evidence="1">Microtubule organizing center</location>
        <location evidence="1">Centrosome</location>
    </subcellularLocation>
</comment>
<feature type="domain" description="Spindle assembly abnormal protein 6 N-terminal" evidence="8">
    <location>
        <begin position="4"/>
        <end position="141"/>
    </location>
</feature>
<evidence type="ECO:0000256" key="1">
    <source>
        <dbReference type="ARBA" id="ARBA00004300"/>
    </source>
</evidence>
<evidence type="ECO:0000313" key="10">
    <source>
        <dbReference type="Proteomes" id="UP000515156"/>
    </source>
</evidence>
<evidence type="ECO:0000256" key="6">
    <source>
        <dbReference type="ARBA" id="ARBA00023306"/>
    </source>
</evidence>
<feature type="coiled-coil region" evidence="7">
    <location>
        <begin position="222"/>
        <end position="411"/>
    </location>
</feature>
<dbReference type="InterPro" id="IPR032396">
    <property type="entry name" value="SAS-6_N"/>
</dbReference>